<dbReference type="InterPro" id="IPR013216">
    <property type="entry name" value="Methyltransf_11"/>
</dbReference>
<comment type="pathway">
    <text evidence="4">Phospholipid metabolism.</text>
</comment>
<proteinExistence type="predicted"/>
<dbReference type="RefSeq" id="WP_212966642.1">
    <property type="nucleotide sequence ID" value="NZ_BORB01000023.1"/>
</dbReference>
<comment type="caution">
    <text evidence="6">The sequence shown here is derived from an EMBL/GenBank/DDBJ whole genome shotgun (WGS) entry which is preliminary data.</text>
</comment>
<evidence type="ECO:0000259" key="5">
    <source>
        <dbReference type="Pfam" id="PF08241"/>
    </source>
</evidence>
<dbReference type="EMBL" id="BORB01000023">
    <property type="protein sequence ID" value="GIN58431.1"/>
    <property type="molecule type" value="Genomic_DNA"/>
</dbReference>
<dbReference type="GO" id="GO:0008168">
    <property type="term" value="F:methyltransferase activity"/>
    <property type="evidence" value="ECO:0007669"/>
    <property type="project" value="UniProtKB-KW"/>
</dbReference>
<evidence type="ECO:0000313" key="6">
    <source>
        <dbReference type="EMBL" id="GIN58431.1"/>
    </source>
</evidence>
<keyword evidence="7" id="KW-1185">Reference proteome</keyword>
<dbReference type="InterPro" id="IPR029063">
    <property type="entry name" value="SAM-dependent_MTases_sf"/>
</dbReference>
<evidence type="ECO:0000256" key="2">
    <source>
        <dbReference type="ARBA" id="ARBA00022603"/>
    </source>
</evidence>
<comment type="pathway">
    <text evidence="1">Lipid metabolism.</text>
</comment>
<feature type="domain" description="Methyltransferase type 11" evidence="5">
    <location>
        <begin position="41"/>
        <end position="136"/>
    </location>
</feature>
<dbReference type="Proteomes" id="UP000679950">
    <property type="component" value="Unassembled WGS sequence"/>
</dbReference>
<accession>A0ABQ4KKF6</accession>
<dbReference type="Gene3D" id="3.40.50.150">
    <property type="entry name" value="Vaccinia Virus protein VP39"/>
    <property type="match status" value="1"/>
</dbReference>
<evidence type="ECO:0000256" key="3">
    <source>
        <dbReference type="ARBA" id="ARBA00022679"/>
    </source>
</evidence>
<evidence type="ECO:0000256" key="4">
    <source>
        <dbReference type="ARBA" id="ARBA00025707"/>
    </source>
</evidence>
<reference evidence="6 7" key="1">
    <citation type="submission" date="2021-03" db="EMBL/GenBank/DDBJ databases">
        <title>Antimicrobial resistance genes in bacteria isolated from Japanese honey, and their potential for conferring macrolide and lincosamide resistance in the American foulbrood pathogen Paenibacillus larvae.</title>
        <authorList>
            <person name="Okamoto M."/>
            <person name="Kumagai M."/>
            <person name="Kanamori H."/>
            <person name="Takamatsu D."/>
        </authorList>
    </citation>
    <scope>NUCLEOTIDE SEQUENCE [LARGE SCALE GENOMIC DNA]</scope>
    <source>
        <strain evidence="6 7">J8TS2</strain>
    </source>
</reference>
<protein>
    <submittedName>
        <fullName evidence="6">Methyltransferase</fullName>
    </submittedName>
</protein>
<organism evidence="6 7">
    <name type="scientific">Lederbergia ruris</name>
    <dbReference type="NCBI Taxonomy" id="217495"/>
    <lineage>
        <taxon>Bacteria</taxon>
        <taxon>Bacillati</taxon>
        <taxon>Bacillota</taxon>
        <taxon>Bacilli</taxon>
        <taxon>Bacillales</taxon>
        <taxon>Bacillaceae</taxon>
        <taxon>Lederbergia</taxon>
    </lineage>
</organism>
<evidence type="ECO:0000256" key="1">
    <source>
        <dbReference type="ARBA" id="ARBA00005189"/>
    </source>
</evidence>
<dbReference type="CDD" id="cd02440">
    <property type="entry name" value="AdoMet_MTases"/>
    <property type="match status" value="1"/>
</dbReference>
<dbReference type="Pfam" id="PF08241">
    <property type="entry name" value="Methyltransf_11"/>
    <property type="match status" value="1"/>
</dbReference>
<keyword evidence="2 6" id="KW-0489">Methyltransferase</keyword>
<sequence>MSIQYQDALAKGKVDGAHPGGFHLTKKLLREQKITKETKILDAGCGTGQTSLYLAKTYGCTIISVDKHPEMVRNFRNRLKGTTWPIETIQADIEQLPFSDESFDLILAESVIAFTQIEKSLSELKRVLKPKGTLFCNEMTKEDHLKSYEAAEIMDFYDLQQMFTKQDWLHCLDQTGFKNISVLKNNSLLDELLLHANEETLLDSMEEVGYSEQVEEVLEKQSILLMKYAEKIGHIVVKGTKA</sequence>
<gene>
    <name evidence="6" type="ORF">J8TS2_27500</name>
</gene>
<name>A0ABQ4KKF6_9BACI</name>
<dbReference type="SUPFAM" id="SSF53335">
    <property type="entry name" value="S-adenosyl-L-methionine-dependent methyltransferases"/>
    <property type="match status" value="1"/>
</dbReference>
<dbReference type="PANTHER" id="PTHR44307:SF2">
    <property type="entry name" value="PHOSPHOETHANOLAMINE METHYLTRANSFERASE ISOFORM X1"/>
    <property type="match status" value="1"/>
</dbReference>
<keyword evidence="3" id="KW-0808">Transferase</keyword>
<dbReference type="PANTHER" id="PTHR44307">
    <property type="entry name" value="PHOSPHOETHANOLAMINE METHYLTRANSFERASE"/>
    <property type="match status" value="1"/>
</dbReference>
<evidence type="ECO:0000313" key="7">
    <source>
        <dbReference type="Proteomes" id="UP000679950"/>
    </source>
</evidence>
<dbReference type="GO" id="GO:0032259">
    <property type="term" value="P:methylation"/>
    <property type="evidence" value="ECO:0007669"/>
    <property type="project" value="UniProtKB-KW"/>
</dbReference>